<dbReference type="GO" id="GO:0030246">
    <property type="term" value="F:carbohydrate binding"/>
    <property type="evidence" value="ECO:0007669"/>
    <property type="project" value="InterPro"/>
</dbReference>
<dbReference type="GO" id="GO:0005975">
    <property type="term" value="P:carbohydrate metabolic process"/>
    <property type="evidence" value="ECO:0007669"/>
    <property type="project" value="InterPro"/>
</dbReference>
<organism evidence="2 3">
    <name type="scientific">Pedobacter psychrophilus</name>
    <dbReference type="NCBI Taxonomy" id="1826909"/>
    <lineage>
        <taxon>Bacteria</taxon>
        <taxon>Pseudomonadati</taxon>
        <taxon>Bacteroidota</taxon>
        <taxon>Sphingobacteriia</taxon>
        <taxon>Sphingobacteriales</taxon>
        <taxon>Sphingobacteriaceae</taxon>
        <taxon>Pedobacter</taxon>
    </lineage>
</organism>
<dbReference type="Gene3D" id="2.60.40.1760">
    <property type="entry name" value="glycosyl hydrolase (family 31)"/>
    <property type="match status" value="1"/>
</dbReference>
<dbReference type="OrthoDB" id="771019at2"/>
<evidence type="ECO:0008006" key="4">
    <source>
        <dbReference type="Google" id="ProtNLM"/>
    </source>
</evidence>
<sequence length="216" mass="24892">MKLYLFLLLFSLPIFVEAQNLEPFKIYDHKKLEENSLKVYSEKGVICLTALKPDVIKVNFSTLPEANPILKTNKSIYVRVTQNLDDIFMQTDSLLIIINKLDFSIKYKSLTEKLFFVNDNVSINDSCNVLGFKLDNNQKFSDSKGKKLRDKSYKFKNQKLILSTNNYSILFKTEDGGLLKMDNETSKLTLSTKNKLLAYYFIGDAENLENVLNLIN</sequence>
<comment type="caution">
    <text evidence="2">The sequence shown here is derived from an EMBL/GenBank/DDBJ whole genome shotgun (WGS) entry which is preliminary data.</text>
</comment>
<evidence type="ECO:0000256" key="1">
    <source>
        <dbReference type="SAM" id="SignalP"/>
    </source>
</evidence>
<dbReference type="SUPFAM" id="SSF74650">
    <property type="entry name" value="Galactose mutarotase-like"/>
    <property type="match status" value="1"/>
</dbReference>
<evidence type="ECO:0000313" key="3">
    <source>
        <dbReference type="Proteomes" id="UP000078459"/>
    </source>
</evidence>
<proteinExistence type="predicted"/>
<feature type="chain" id="PRO_5008100522" description="Auto-transporter adhesin head GIN domain-containing protein" evidence="1">
    <location>
        <begin position="19"/>
        <end position="216"/>
    </location>
</feature>
<protein>
    <recommendedName>
        <fullName evidence="4">Auto-transporter adhesin head GIN domain-containing protein</fullName>
    </recommendedName>
</protein>
<accession>A0A179DHI9</accession>
<dbReference type="EMBL" id="LWHJ01000022">
    <property type="protein sequence ID" value="OAQ40491.1"/>
    <property type="molecule type" value="Genomic_DNA"/>
</dbReference>
<dbReference type="InterPro" id="IPR011013">
    <property type="entry name" value="Gal_mutarotase_sf_dom"/>
</dbReference>
<dbReference type="RefSeq" id="WP_068821728.1">
    <property type="nucleotide sequence ID" value="NZ_LWHJ01000022.1"/>
</dbReference>
<reference evidence="2 3" key="2">
    <citation type="submission" date="2016-06" db="EMBL/GenBank/DDBJ databases">
        <title>Pedobacter psychrophilus sp. nov., isolated from Antarctic fragmentary rock.</title>
        <authorList>
            <person name="Svec P."/>
        </authorList>
    </citation>
    <scope>NUCLEOTIDE SEQUENCE [LARGE SCALE GENOMIC DNA]</scope>
    <source>
        <strain evidence="2 3">CCM 8644</strain>
    </source>
</reference>
<reference evidence="2 3" key="1">
    <citation type="submission" date="2016-04" db="EMBL/GenBank/DDBJ databases">
        <authorList>
            <person name="Evans L.H."/>
            <person name="Alamgir A."/>
            <person name="Owens N."/>
            <person name="Weber N.D."/>
            <person name="Virtaneva K."/>
            <person name="Barbian K."/>
            <person name="Babar A."/>
            <person name="Rosenke K."/>
        </authorList>
    </citation>
    <scope>NUCLEOTIDE SEQUENCE [LARGE SCALE GENOMIC DNA]</scope>
    <source>
        <strain evidence="2 3">CCM 8644</strain>
    </source>
</reference>
<evidence type="ECO:0000313" key="2">
    <source>
        <dbReference type="EMBL" id="OAQ40491.1"/>
    </source>
</evidence>
<dbReference type="STRING" id="1826909.A5893_05965"/>
<dbReference type="Proteomes" id="UP000078459">
    <property type="component" value="Unassembled WGS sequence"/>
</dbReference>
<feature type="signal peptide" evidence="1">
    <location>
        <begin position="1"/>
        <end position="18"/>
    </location>
</feature>
<gene>
    <name evidence="2" type="ORF">A5893_05965</name>
</gene>
<keyword evidence="3" id="KW-1185">Reference proteome</keyword>
<name>A0A179DHI9_9SPHI</name>
<dbReference type="AlphaFoldDB" id="A0A179DHI9"/>
<keyword evidence="1" id="KW-0732">Signal</keyword>
<dbReference type="GO" id="GO:0003824">
    <property type="term" value="F:catalytic activity"/>
    <property type="evidence" value="ECO:0007669"/>
    <property type="project" value="InterPro"/>
</dbReference>